<keyword evidence="6 12" id="KW-0964">Secreted</keyword>
<evidence type="ECO:0000256" key="7">
    <source>
        <dbReference type="ARBA" id="ARBA00022723"/>
    </source>
</evidence>
<feature type="binding site" evidence="12 15">
    <location>
        <position position="285"/>
    </location>
    <ligand>
        <name>Mg(2+)</name>
        <dbReference type="ChEBI" id="CHEBI:18420"/>
    </ligand>
</feature>
<comment type="pathway">
    <text evidence="1 12">Carbohydrate degradation; glycolysis; pyruvate from D-glyceraldehyde 3-phosphate: step 4/5.</text>
</comment>
<dbReference type="EC" id="4.2.1.11" evidence="3 12"/>
<evidence type="ECO:0000256" key="12">
    <source>
        <dbReference type="HAMAP-Rule" id="MF_00318"/>
    </source>
</evidence>
<comment type="function">
    <text evidence="11 12">Catalyzes the reversible conversion of 2-phosphoglycerate (2-PG) into phosphoenolpyruvate (PEP). It is essential for the degradation of carbohydrates via glycolysis.</text>
</comment>
<feature type="binding site" evidence="14">
    <location>
        <position position="155"/>
    </location>
    <ligand>
        <name>substrate</name>
    </ligand>
</feature>
<evidence type="ECO:0000259" key="17">
    <source>
        <dbReference type="SMART" id="SM01193"/>
    </source>
</evidence>
<evidence type="ECO:0000256" key="15">
    <source>
        <dbReference type="PIRSR" id="PIRSR001400-3"/>
    </source>
</evidence>
<dbReference type="NCBIfam" id="TIGR01060">
    <property type="entry name" value="eno"/>
    <property type="match status" value="1"/>
</dbReference>
<feature type="domain" description="Enolase C-terminal TIM barrel" evidence="16">
    <location>
        <begin position="139"/>
        <end position="425"/>
    </location>
</feature>
<proteinExistence type="inferred from homology"/>
<dbReference type="SMART" id="SM01193">
    <property type="entry name" value="Enolase_N"/>
    <property type="match status" value="1"/>
</dbReference>
<evidence type="ECO:0000256" key="9">
    <source>
        <dbReference type="ARBA" id="ARBA00023152"/>
    </source>
</evidence>
<evidence type="ECO:0000256" key="4">
    <source>
        <dbReference type="ARBA" id="ARBA00017068"/>
    </source>
</evidence>
<dbReference type="Proteomes" id="UP000249082">
    <property type="component" value="Unassembled WGS sequence"/>
</dbReference>
<dbReference type="PANTHER" id="PTHR11902:SF1">
    <property type="entry name" value="ENOLASE"/>
    <property type="match status" value="1"/>
</dbReference>
<feature type="binding site" evidence="14">
    <location>
        <position position="388"/>
    </location>
    <ligand>
        <name>substrate</name>
    </ligand>
</feature>
<feature type="binding site" evidence="14">
    <location>
        <begin position="364"/>
        <end position="367"/>
    </location>
    <ligand>
        <name>substrate</name>
    </ligand>
</feature>
<keyword evidence="18" id="KW-0670">Pyruvate</keyword>
<feature type="binding site" evidence="14">
    <location>
        <position position="285"/>
    </location>
    <ligand>
        <name>substrate</name>
    </ligand>
</feature>
<keyword evidence="5 12" id="KW-0963">Cytoplasm</keyword>
<evidence type="ECO:0000256" key="11">
    <source>
        <dbReference type="ARBA" id="ARBA00045763"/>
    </source>
</evidence>
<dbReference type="Pfam" id="PF03952">
    <property type="entry name" value="Enolase_N"/>
    <property type="match status" value="1"/>
</dbReference>
<dbReference type="PRINTS" id="PR00148">
    <property type="entry name" value="ENOLASE"/>
</dbReference>
<feature type="binding site" evidence="14">
    <location>
        <position position="312"/>
    </location>
    <ligand>
        <name>substrate</name>
    </ligand>
</feature>
<comment type="cofactor">
    <cofactor evidence="12">
        <name>Mg(2+)</name>
        <dbReference type="ChEBI" id="CHEBI:18420"/>
    </cofactor>
    <text evidence="12">Binds a second Mg(2+) ion via substrate during catalysis.</text>
</comment>
<feature type="domain" description="Enolase N-terminal" evidence="17">
    <location>
        <begin position="4"/>
        <end position="134"/>
    </location>
</feature>
<dbReference type="PIRSF" id="PIRSF001400">
    <property type="entry name" value="Enolase"/>
    <property type="match status" value="1"/>
</dbReference>
<dbReference type="InterPro" id="IPR020809">
    <property type="entry name" value="Enolase_CS"/>
</dbReference>
<keyword evidence="7 12" id="KW-0479">Metal-binding</keyword>
<evidence type="ECO:0000256" key="3">
    <source>
        <dbReference type="ARBA" id="ARBA00012058"/>
    </source>
</evidence>
<dbReference type="Gene3D" id="3.30.390.10">
    <property type="entry name" value="Enolase-like, N-terminal domain"/>
    <property type="match status" value="1"/>
</dbReference>
<evidence type="ECO:0000256" key="2">
    <source>
        <dbReference type="ARBA" id="ARBA00009604"/>
    </source>
</evidence>
<evidence type="ECO:0000256" key="10">
    <source>
        <dbReference type="ARBA" id="ARBA00023239"/>
    </source>
</evidence>
<dbReference type="SUPFAM" id="SSF51604">
    <property type="entry name" value="Enolase C-terminal domain-like"/>
    <property type="match status" value="1"/>
</dbReference>
<evidence type="ECO:0000259" key="16">
    <source>
        <dbReference type="SMART" id="SM01192"/>
    </source>
</evidence>
<keyword evidence="8 12" id="KW-0460">Magnesium</keyword>
<comment type="subcellular location">
    <subcellularLocation>
        <location evidence="12">Cytoplasm</location>
    </subcellularLocation>
    <subcellularLocation>
        <location evidence="12">Secreted</location>
    </subcellularLocation>
    <subcellularLocation>
        <location evidence="12">Cell surface</location>
    </subcellularLocation>
    <text evidence="12">Fractions of enolase are present in both the cytoplasm and on the cell surface.</text>
</comment>
<dbReference type="GO" id="GO:0005576">
    <property type="term" value="C:extracellular region"/>
    <property type="evidence" value="ECO:0007669"/>
    <property type="project" value="UniProtKB-SubCell"/>
</dbReference>
<feature type="active site" description="Proton acceptor" evidence="12 13">
    <location>
        <position position="337"/>
    </location>
</feature>
<comment type="caution">
    <text evidence="18">The sequence shown here is derived from an EMBL/GenBank/DDBJ whole genome shotgun (WGS) entry which is preliminary data.</text>
</comment>
<comment type="cofactor">
    <cofactor evidence="15">
        <name>Mg(2+)</name>
        <dbReference type="ChEBI" id="CHEBI:18420"/>
    </cofactor>
    <text evidence="15">Mg(2+) is required for catalysis and for stabilizing the dimer.</text>
</comment>
<feature type="binding site" evidence="12">
    <location>
        <position position="388"/>
    </location>
    <ligand>
        <name>(2R)-2-phosphoglycerate</name>
        <dbReference type="ChEBI" id="CHEBI:58289"/>
    </ligand>
</feature>
<dbReference type="SFLD" id="SFLDG00178">
    <property type="entry name" value="enolase"/>
    <property type="match status" value="1"/>
</dbReference>
<evidence type="ECO:0000313" key="19">
    <source>
        <dbReference type="Proteomes" id="UP000249082"/>
    </source>
</evidence>
<gene>
    <name evidence="12" type="primary">eno</name>
    <name evidence="18" type="ORF">DI555_09985</name>
</gene>
<dbReference type="SFLD" id="SFLDS00001">
    <property type="entry name" value="Enolase"/>
    <property type="match status" value="1"/>
</dbReference>
<dbReference type="FunFam" id="3.30.390.10:FF:000001">
    <property type="entry name" value="Enolase"/>
    <property type="match status" value="1"/>
</dbReference>
<accession>A0A2W5NWI1</accession>
<keyword evidence="9 12" id="KW-0324">Glycolysis</keyword>
<comment type="similarity">
    <text evidence="2 12">Belongs to the enolase family.</text>
</comment>
<feature type="active site" description="Proton donor" evidence="12 13">
    <location>
        <position position="205"/>
    </location>
</feature>
<dbReference type="UniPathway" id="UPA00109">
    <property type="reaction ID" value="UER00187"/>
</dbReference>
<dbReference type="Pfam" id="PF00113">
    <property type="entry name" value="Enolase_C"/>
    <property type="match status" value="1"/>
</dbReference>
<feature type="binding site" evidence="12">
    <location>
        <position position="163"/>
    </location>
    <ligand>
        <name>(2R)-2-phosphoglycerate</name>
        <dbReference type="ChEBI" id="CHEBI:58289"/>
    </ligand>
</feature>
<evidence type="ECO:0000256" key="6">
    <source>
        <dbReference type="ARBA" id="ARBA00022525"/>
    </source>
</evidence>
<dbReference type="GO" id="GO:0009986">
    <property type="term" value="C:cell surface"/>
    <property type="evidence" value="ECO:0007669"/>
    <property type="project" value="UniProtKB-SubCell"/>
</dbReference>
<evidence type="ECO:0000256" key="14">
    <source>
        <dbReference type="PIRSR" id="PIRSR001400-2"/>
    </source>
</evidence>
<dbReference type="InterPro" id="IPR036849">
    <property type="entry name" value="Enolase-like_C_sf"/>
</dbReference>
<dbReference type="GO" id="GO:0000015">
    <property type="term" value="C:phosphopyruvate hydratase complex"/>
    <property type="evidence" value="ECO:0007669"/>
    <property type="project" value="InterPro"/>
</dbReference>
<dbReference type="InterPro" id="IPR020810">
    <property type="entry name" value="Enolase_C"/>
</dbReference>
<dbReference type="SFLD" id="SFLDF00002">
    <property type="entry name" value="enolase"/>
    <property type="match status" value="1"/>
</dbReference>
<protein>
    <recommendedName>
        <fullName evidence="4 12">Enolase</fullName>
        <ecNumber evidence="3 12">4.2.1.11</ecNumber>
    </recommendedName>
    <alternativeName>
        <fullName evidence="12">2-phospho-D-glycerate hydro-lyase</fullName>
    </alternativeName>
    <alternativeName>
        <fullName evidence="12">2-phosphoglycerate dehydratase</fullName>
    </alternativeName>
</protein>
<evidence type="ECO:0000256" key="13">
    <source>
        <dbReference type="PIRSR" id="PIRSR001400-1"/>
    </source>
</evidence>
<feature type="binding site" evidence="12">
    <location>
        <position position="367"/>
    </location>
    <ligand>
        <name>(2R)-2-phosphoglycerate</name>
        <dbReference type="ChEBI" id="CHEBI:58289"/>
    </ligand>
</feature>
<dbReference type="SMART" id="SM01192">
    <property type="entry name" value="Enolase_C"/>
    <property type="match status" value="1"/>
</dbReference>
<dbReference type="PANTHER" id="PTHR11902">
    <property type="entry name" value="ENOLASE"/>
    <property type="match status" value="1"/>
</dbReference>
<feature type="binding site" evidence="14">
    <location>
        <position position="164"/>
    </location>
    <ligand>
        <name>substrate</name>
    </ligand>
</feature>
<dbReference type="InterPro" id="IPR020811">
    <property type="entry name" value="Enolase_N"/>
</dbReference>
<reference evidence="18 19" key="1">
    <citation type="submission" date="2017-08" db="EMBL/GenBank/DDBJ databases">
        <title>Infants hospitalized years apart are colonized by the same room-sourced microbial strains.</title>
        <authorList>
            <person name="Brooks B."/>
            <person name="Olm M.R."/>
            <person name="Firek B.A."/>
            <person name="Baker R."/>
            <person name="Thomas B.C."/>
            <person name="Morowitz M.J."/>
            <person name="Banfield J.F."/>
        </authorList>
    </citation>
    <scope>NUCLEOTIDE SEQUENCE [LARGE SCALE GENOMIC DNA]</scope>
    <source>
        <strain evidence="18">S2_005_002_R2_33</strain>
    </source>
</reference>
<organism evidence="18 19">
    <name type="scientific">Novosphingobium pentaromativorans</name>
    <dbReference type="NCBI Taxonomy" id="205844"/>
    <lineage>
        <taxon>Bacteria</taxon>
        <taxon>Pseudomonadati</taxon>
        <taxon>Pseudomonadota</taxon>
        <taxon>Alphaproteobacteria</taxon>
        <taxon>Sphingomonadales</taxon>
        <taxon>Sphingomonadaceae</taxon>
        <taxon>Novosphingobium</taxon>
    </lineage>
</organism>
<evidence type="ECO:0000256" key="1">
    <source>
        <dbReference type="ARBA" id="ARBA00005031"/>
    </source>
</evidence>
<dbReference type="EMBL" id="QFPX01000007">
    <property type="protein sequence ID" value="PZQ54995.1"/>
    <property type="molecule type" value="Genomic_DNA"/>
</dbReference>
<dbReference type="GO" id="GO:0000287">
    <property type="term" value="F:magnesium ion binding"/>
    <property type="evidence" value="ECO:0007669"/>
    <property type="project" value="UniProtKB-UniRule"/>
</dbReference>
<dbReference type="GO" id="GO:0004634">
    <property type="term" value="F:phosphopyruvate hydratase activity"/>
    <property type="evidence" value="ECO:0007669"/>
    <property type="project" value="UniProtKB-UniRule"/>
</dbReference>
<dbReference type="InterPro" id="IPR029017">
    <property type="entry name" value="Enolase-like_N"/>
</dbReference>
<dbReference type="AlphaFoldDB" id="A0A2W5NWI1"/>
<keyword evidence="10 12" id="KW-0456">Lyase</keyword>
<dbReference type="CDD" id="cd03313">
    <property type="entry name" value="enolase"/>
    <property type="match status" value="1"/>
</dbReference>
<name>A0A2W5NWI1_9SPHN</name>
<dbReference type="GO" id="GO:0006096">
    <property type="term" value="P:glycolytic process"/>
    <property type="evidence" value="ECO:0007669"/>
    <property type="project" value="UniProtKB-UniRule"/>
</dbReference>
<dbReference type="FunFam" id="3.20.20.120:FF:000001">
    <property type="entry name" value="Enolase"/>
    <property type="match status" value="1"/>
</dbReference>
<feature type="binding site" evidence="12">
    <location>
        <position position="337"/>
    </location>
    <ligand>
        <name>(2R)-2-phosphoglycerate</name>
        <dbReference type="ChEBI" id="CHEBI:58289"/>
    </ligand>
</feature>
<dbReference type="PROSITE" id="PS00164">
    <property type="entry name" value="ENOLASE"/>
    <property type="match status" value="1"/>
</dbReference>
<sequence>MTAIIDIHGREILDSRGNPTVEVDVLLEDGSFGRAAVPSGASTGAHEAVELRDGDKARYMGKGVLKAVDSVNGEIAEALVGMDAEDQRDLDLSMIELDGTENKSRLGANAILGVSMAAAKAAANARGLPLYSYVGGVSAHVLPVPMMNIINGGEHADNPIDFQEFMIMPVGADSIAEAVRWGSEIFHTLKKGLHEKGLATAVGDEGGFAPNLASTRDALDFIMASIEKAGFKAGSEIQLALDCASTEFFKNGKYEISGEGLSLTPVAFADYLADLTEAYPIISIEDGMGEDDFEGWKALTDKIGGKVQLVGDDLFVTNPKRLTMGIEKGLANSLLVKVNQIGTLTETLEAVSIAQSNGYTAVMSHRSGETEDATIADLAVATNCGQIKTGSLARSDRLAKYNQLIRIEEELGKAARYAGAAAFGRLSR</sequence>
<feature type="binding site" evidence="12 15">
    <location>
        <position position="312"/>
    </location>
    <ligand>
        <name>Mg(2+)</name>
        <dbReference type="ChEBI" id="CHEBI:18420"/>
    </ligand>
</feature>
<evidence type="ECO:0000256" key="5">
    <source>
        <dbReference type="ARBA" id="ARBA00022490"/>
    </source>
</evidence>
<feature type="binding site" evidence="12 15">
    <location>
        <position position="242"/>
    </location>
    <ligand>
        <name>Mg(2+)</name>
        <dbReference type="ChEBI" id="CHEBI:18420"/>
    </ligand>
</feature>
<evidence type="ECO:0000256" key="8">
    <source>
        <dbReference type="ARBA" id="ARBA00022842"/>
    </source>
</evidence>
<dbReference type="Gene3D" id="3.20.20.120">
    <property type="entry name" value="Enolase-like C-terminal domain"/>
    <property type="match status" value="1"/>
</dbReference>
<evidence type="ECO:0000313" key="18">
    <source>
        <dbReference type="EMBL" id="PZQ54995.1"/>
    </source>
</evidence>
<dbReference type="SUPFAM" id="SSF54826">
    <property type="entry name" value="Enolase N-terminal domain-like"/>
    <property type="match status" value="1"/>
</dbReference>
<comment type="catalytic activity">
    <reaction evidence="12">
        <text>(2R)-2-phosphoglycerate = phosphoenolpyruvate + H2O</text>
        <dbReference type="Rhea" id="RHEA:10164"/>
        <dbReference type="ChEBI" id="CHEBI:15377"/>
        <dbReference type="ChEBI" id="CHEBI:58289"/>
        <dbReference type="ChEBI" id="CHEBI:58702"/>
        <dbReference type="EC" id="4.2.1.11"/>
    </reaction>
</comment>
<dbReference type="HAMAP" id="MF_00318">
    <property type="entry name" value="Enolase"/>
    <property type="match status" value="1"/>
</dbReference>
<feature type="binding site" evidence="12">
    <location>
        <position position="366"/>
    </location>
    <ligand>
        <name>(2R)-2-phosphoglycerate</name>
        <dbReference type="ChEBI" id="CHEBI:58289"/>
    </ligand>
</feature>
<dbReference type="InterPro" id="IPR000941">
    <property type="entry name" value="Enolase"/>
</dbReference>